<dbReference type="InterPro" id="IPR015943">
    <property type="entry name" value="WD40/YVTN_repeat-like_dom_sf"/>
</dbReference>
<dbReference type="InterPro" id="IPR010982">
    <property type="entry name" value="Lambda_DNA-bd_dom_sf"/>
</dbReference>
<dbReference type="Gene3D" id="1.10.260.40">
    <property type="entry name" value="lambda repressor-like DNA-binding domains"/>
    <property type="match status" value="1"/>
</dbReference>
<feature type="region of interest" description="Disordered" evidence="2">
    <location>
        <begin position="742"/>
        <end position="766"/>
    </location>
</feature>
<dbReference type="GO" id="GO:0003677">
    <property type="term" value="F:DNA binding"/>
    <property type="evidence" value="ECO:0007669"/>
    <property type="project" value="InterPro"/>
</dbReference>
<dbReference type="STRING" id="661399.AQJ67_25275"/>
<evidence type="ECO:0000313" key="5">
    <source>
        <dbReference type="Proteomes" id="UP000053429"/>
    </source>
</evidence>
<dbReference type="Proteomes" id="UP000053429">
    <property type="component" value="Unassembled WGS sequence"/>
</dbReference>
<proteinExistence type="predicted"/>
<comment type="caution">
    <text evidence="4">The sequence shown here is derived from an EMBL/GenBank/DDBJ whole genome shotgun (WGS) entry which is preliminary data.</text>
</comment>
<name>A0A124I8K3_9ACTN</name>
<accession>A0A124I8K3</accession>
<reference evidence="4 5" key="1">
    <citation type="submission" date="2015-10" db="EMBL/GenBank/DDBJ databases">
        <title>Draft genome sequence of Streptomyces caeruleatus NRRL B-24802, type strain for the species Streptomyces caeruleatus.</title>
        <authorList>
            <person name="Ruckert C."/>
            <person name="Winkler A."/>
            <person name="Kalinowski J."/>
            <person name="Kampfer P."/>
            <person name="Glaeser S."/>
        </authorList>
    </citation>
    <scope>NUCLEOTIDE SEQUENCE [LARGE SCALE GENOMIC DNA]</scope>
    <source>
        <strain evidence="4 5">NRRL B-24802</strain>
    </source>
</reference>
<dbReference type="PANTHER" id="PTHR19879">
    <property type="entry name" value="TRANSCRIPTION INITIATION FACTOR TFIID"/>
    <property type="match status" value="1"/>
</dbReference>
<dbReference type="InterPro" id="IPR011047">
    <property type="entry name" value="Quinoprotein_ADH-like_sf"/>
</dbReference>
<dbReference type="PROSITE" id="PS50082">
    <property type="entry name" value="WD_REPEATS_2"/>
    <property type="match status" value="1"/>
</dbReference>
<dbReference type="SMART" id="SM00320">
    <property type="entry name" value="WD40"/>
    <property type="match status" value="4"/>
</dbReference>
<evidence type="ECO:0000259" key="3">
    <source>
        <dbReference type="SMART" id="SM00530"/>
    </source>
</evidence>
<feature type="region of interest" description="Disordered" evidence="2">
    <location>
        <begin position="939"/>
        <end position="960"/>
    </location>
</feature>
<evidence type="ECO:0000313" key="4">
    <source>
        <dbReference type="EMBL" id="KUN99686.1"/>
    </source>
</evidence>
<keyword evidence="1" id="KW-0853">WD repeat</keyword>
<dbReference type="AlphaFoldDB" id="A0A124I8K3"/>
<dbReference type="InterPro" id="IPR001387">
    <property type="entry name" value="Cro/C1-type_HTH"/>
</dbReference>
<organism evidence="4 5">
    <name type="scientific">Streptomyces caeruleatus</name>
    <dbReference type="NCBI Taxonomy" id="661399"/>
    <lineage>
        <taxon>Bacteria</taxon>
        <taxon>Bacillati</taxon>
        <taxon>Actinomycetota</taxon>
        <taxon>Actinomycetes</taxon>
        <taxon>Kitasatosporales</taxon>
        <taxon>Streptomycetaceae</taxon>
        <taxon>Streptomyces</taxon>
    </lineage>
</organism>
<dbReference type="SUPFAM" id="SSF82171">
    <property type="entry name" value="DPP6 N-terminal domain-like"/>
    <property type="match status" value="1"/>
</dbReference>
<keyword evidence="5" id="KW-1185">Reference proteome</keyword>
<sequence length="1262" mass="135035">MGRPERPLDPASGPVARLAHELREVRKDAGTPSYRRMAEAAGFSATTLSQAAAGERLPSLAVVQGYVKACGGDPLEWEPRWKEAEAAVAEAVREESADTAPPYRGLARFEPGDRHLFFGRERMVEELHRLVCDHRFAVLFGASGSGKSSLLRAGLLPVLREEIALSGSPAVLRVLTPGPRPAQTYGHLLAPAEDEPESWVVVDQFEEAFTLCRDREERARFIDLLLAARGPASRLRVLVTVRADFYARCSEHRGLADALSGAGLLLGPMTADELRDAVTKPAQAAGLLVERELAARIVEEVVDQPGGLPMLSHALLETWRRRKGRVLSLATYQAAGGVRGAIAATAEEVYEQLTEAQARTARLLLLRLVEPGQGTPDTRRPLTRADLAEWTDPEVPGVVDRLARARLLTTDEDGVQLAHEALITCWPRLSGWLEQDRERLRHHRRLTEAARAWLEHDRDPGGLYRGSRLARAEELFGDDDGTLTVSERAFLVAALEARDAERRAAARTARRSRVLGTALSAVLAVALVVGLTAWSQHRDNERQRTDTAARRIASVADSLRTTDPRAAMLLGVAAWRVSPLPESRRALLGALAQPEQDTFSDPAPGDSAFRFLAASGRVLLSVEDRTWRTYDVATHRRTGSGRLPVDGDQVVGTSPDAKVIAVSGADGIRLWDTATGRWTGGGPWPASSDDVVVGNHAYLVTGTKDERARVRSRTDGTPLFEGPEAGSADMAPDARTVAVCPTGGQGATPQVSVATGDRASSGEGRAPQVWDVAGHRELPGDWTRDKDVCADNDSTLVMGGGQRMAALSPAGIRVWDTGSGRLLADLTAANATYAAFSGDGKFLAAADSTEIKVWRLSSPDAPVFRHSLNNQYLYGGLAWDPEHPVLRYLEAGTVHSLDVSAATTSAWHDDGLAGARLAPDGRTLATAERTGTSYRFRLRDTRDDQPARTLPSPPFPVADAGTDPVVPADTMALTAFSPDGGLFAYGVSAPGREASPQRITIWDVRHHRVRDTLDLATADSTPVIELALGSGGRTLYAVRTPAVGDLADEVWDTASHRRTSVVTGLTSSHLAVRPDGGLLVGDNRVARLPKGSVAGKDLVQGDQIGAVAFSGDGTRLAVGDGTGRVALWDGELKRKAGVLRNVFPARLGDTPEGVSALALSPDGRTLAVGGSSGTLQLWDVATQQPLGGPLPTAGEEIVSVAFSADSGTVYAAGIHVPLQRYVVDPGRVAERVCDRLDGGGRLTRAQWRTYVPDAPYRKVCAG</sequence>
<dbReference type="InterPro" id="IPR027417">
    <property type="entry name" value="P-loop_NTPase"/>
</dbReference>
<dbReference type="SUPFAM" id="SSF52540">
    <property type="entry name" value="P-loop containing nucleoside triphosphate hydrolases"/>
    <property type="match status" value="1"/>
</dbReference>
<dbReference type="InterPro" id="IPR049052">
    <property type="entry name" value="nSTAND1"/>
</dbReference>
<dbReference type="SUPFAM" id="SSF50998">
    <property type="entry name" value="Quinoprotein alcohol dehydrogenase-like"/>
    <property type="match status" value="1"/>
</dbReference>
<dbReference type="PANTHER" id="PTHR19879:SF9">
    <property type="entry name" value="TRANSCRIPTION INITIATION FACTOR TFIID SUBUNIT 5"/>
    <property type="match status" value="1"/>
</dbReference>
<feature type="domain" description="HTH cro/C1-type" evidence="3">
    <location>
        <begin position="21"/>
        <end position="77"/>
    </location>
</feature>
<dbReference type="CDD" id="cd00093">
    <property type="entry name" value="HTH_XRE"/>
    <property type="match status" value="1"/>
</dbReference>
<feature type="region of interest" description="Disordered" evidence="2">
    <location>
        <begin position="707"/>
        <end position="729"/>
    </location>
</feature>
<feature type="repeat" description="WD" evidence="1">
    <location>
        <begin position="1147"/>
        <end position="1188"/>
    </location>
</feature>
<evidence type="ECO:0000256" key="2">
    <source>
        <dbReference type="SAM" id="MobiDB-lite"/>
    </source>
</evidence>
<dbReference type="OrthoDB" id="134501at2"/>
<dbReference type="Pfam" id="PF00400">
    <property type="entry name" value="WD40"/>
    <property type="match status" value="1"/>
</dbReference>
<dbReference type="InterPro" id="IPR001680">
    <property type="entry name" value="WD40_rpt"/>
</dbReference>
<protein>
    <recommendedName>
        <fullName evidence="3">HTH cro/C1-type domain-containing protein</fullName>
    </recommendedName>
</protein>
<dbReference type="RefSeq" id="WP_062721382.1">
    <property type="nucleotide sequence ID" value="NZ_KQ948931.1"/>
</dbReference>
<gene>
    <name evidence="4" type="ORF">AQJ67_25275</name>
</gene>
<dbReference type="Pfam" id="PF20703">
    <property type="entry name" value="nSTAND1"/>
    <property type="match status" value="1"/>
</dbReference>
<dbReference type="Gene3D" id="2.130.10.10">
    <property type="entry name" value="YVTN repeat-like/Quinoprotein amine dehydrogenase"/>
    <property type="match status" value="4"/>
</dbReference>
<evidence type="ECO:0000256" key="1">
    <source>
        <dbReference type="PROSITE-ProRule" id="PRU00221"/>
    </source>
</evidence>
<dbReference type="EMBL" id="LMWY01000031">
    <property type="protein sequence ID" value="KUN99686.1"/>
    <property type="molecule type" value="Genomic_DNA"/>
</dbReference>
<dbReference type="SMART" id="SM00530">
    <property type="entry name" value="HTH_XRE"/>
    <property type="match status" value="1"/>
</dbReference>
<dbReference type="PROSITE" id="PS50294">
    <property type="entry name" value="WD_REPEATS_REGION"/>
    <property type="match status" value="1"/>
</dbReference>